<dbReference type="RefSeq" id="WP_378056531.1">
    <property type="nucleotide sequence ID" value="NZ_JBHSIS010000006.1"/>
</dbReference>
<dbReference type="Pfam" id="PF13091">
    <property type="entry name" value="PLDc_2"/>
    <property type="match status" value="1"/>
</dbReference>
<feature type="domain" description="PLD phosphodiesterase" evidence="1">
    <location>
        <begin position="196"/>
        <end position="223"/>
    </location>
</feature>
<dbReference type="CDD" id="cd09132">
    <property type="entry name" value="PLDc_unchar4"/>
    <property type="match status" value="1"/>
</dbReference>
<proteinExistence type="predicted"/>
<evidence type="ECO:0000313" key="2">
    <source>
        <dbReference type="EMBL" id="MFC4854600.1"/>
    </source>
</evidence>
<dbReference type="SUPFAM" id="SSF56024">
    <property type="entry name" value="Phospholipase D/nuclease"/>
    <property type="match status" value="1"/>
</dbReference>
<protein>
    <submittedName>
        <fullName evidence="2">DISARM system phospholipase D-like protein DrmC</fullName>
    </submittedName>
</protein>
<dbReference type="PROSITE" id="PS50035">
    <property type="entry name" value="PLD"/>
    <property type="match status" value="1"/>
</dbReference>
<keyword evidence="3" id="KW-1185">Reference proteome</keyword>
<dbReference type="NCBIfam" id="NF038319">
    <property type="entry name" value="DISARM_DrmC_I"/>
    <property type="match status" value="1"/>
</dbReference>
<reference evidence="3" key="1">
    <citation type="journal article" date="2019" name="Int. J. Syst. Evol. Microbiol.">
        <title>The Global Catalogue of Microorganisms (GCM) 10K type strain sequencing project: providing services to taxonomists for standard genome sequencing and annotation.</title>
        <authorList>
            <consortium name="The Broad Institute Genomics Platform"/>
            <consortium name="The Broad Institute Genome Sequencing Center for Infectious Disease"/>
            <person name="Wu L."/>
            <person name="Ma J."/>
        </authorList>
    </citation>
    <scope>NUCLEOTIDE SEQUENCE [LARGE SCALE GENOMIC DNA]</scope>
    <source>
        <strain evidence="3">ZS-22-S1</strain>
    </source>
</reference>
<dbReference type="InterPro" id="IPR047955">
    <property type="entry name" value="DrmC-like"/>
</dbReference>
<dbReference type="InterPro" id="IPR001736">
    <property type="entry name" value="PLipase_D/transphosphatidylase"/>
</dbReference>
<evidence type="ECO:0000313" key="3">
    <source>
        <dbReference type="Proteomes" id="UP001595859"/>
    </source>
</evidence>
<dbReference type="Gene3D" id="3.30.870.10">
    <property type="entry name" value="Endonuclease Chain A"/>
    <property type="match status" value="1"/>
</dbReference>
<accession>A0ABV9RZ78</accession>
<dbReference type="InterPro" id="IPR025202">
    <property type="entry name" value="PLD-like_dom"/>
</dbReference>
<dbReference type="Proteomes" id="UP001595859">
    <property type="component" value="Unassembled WGS sequence"/>
</dbReference>
<comment type="caution">
    <text evidence="2">The sequence shown here is derived from an EMBL/GenBank/DDBJ whole genome shotgun (WGS) entry which is preliminary data.</text>
</comment>
<sequence>MNTQRLGAELAVLAGRLSSGQVRSWCAVLDGAPSPHSAVEAELIDTHAGSGVTAAAGQLMTLWRRHAPGLHGSAVSLALSAAATVHEDAERDRPRLVVTGPTTSAVAVRLTSSVVVDIVRAATERVLLVSFAAHGVAEVVRELEAAVARGVEVDLVLETTEDSGGRLRGGPGSGAFSALADRAALWHWPVENRRRSGAALHAKVLVADAAVALLSSANFTDRGMADNIEVGVLLRDVDTAGRLDRHFRSLMKEHARCLGRVPR</sequence>
<name>A0ABV9RZ78_9PSEU</name>
<evidence type="ECO:0000259" key="1">
    <source>
        <dbReference type="PROSITE" id="PS50035"/>
    </source>
</evidence>
<organism evidence="2 3">
    <name type="scientific">Actinophytocola glycyrrhizae</name>
    <dbReference type="NCBI Taxonomy" id="2044873"/>
    <lineage>
        <taxon>Bacteria</taxon>
        <taxon>Bacillati</taxon>
        <taxon>Actinomycetota</taxon>
        <taxon>Actinomycetes</taxon>
        <taxon>Pseudonocardiales</taxon>
        <taxon>Pseudonocardiaceae</taxon>
    </lineage>
</organism>
<dbReference type="EMBL" id="JBHSIS010000006">
    <property type="protein sequence ID" value="MFC4854600.1"/>
    <property type="molecule type" value="Genomic_DNA"/>
</dbReference>
<gene>
    <name evidence="2" type="primary">drmC</name>
    <name evidence="2" type="ORF">ACFPCV_13905</name>
</gene>